<protein>
    <submittedName>
        <fullName evidence="1">Uncharacterized protein</fullName>
    </submittedName>
</protein>
<reference evidence="1" key="1">
    <citation type="submission" date="2020-05" db="EMBL/GenBank/DDBJ databases">
        <title>Large-scale comparative analyses of tick genomes elucidate their genetic diversity and vector capacities.</title>
        <authorList>
            <person name="Jia N."/>
            <person name="Wang J."/>
            <person name="Shi W."/>
            <person name="Du L."/>
            <person name="Sun Y."/>
            <person name="Zhan W."/>
            <person name="Jiang J."/>
            <person name="Wang Q."/>
            <person name="Zhang B."/>
            <person name="Ji P."/>
            <person name="Sakyi L.B."/>
            <person name="Cui X."/>
            <person name="Yuan T."/>
            <person name="Jiang B."/>
            <person name="Yang W."/>
            <person name="Lam T.T.-Y."/>
            <person name="Chang Q."/>
            <person name="Ding S."/>
            <person name="Wang X."/>
            <person name="Zhu J."/>
            <person name="Ruan X."/>
            <person name="Zhao L."/>
            <person name="Wei J."/>
            <person name="Que T."/>
            <person name="Du C."/>
            <person name="Cheng J."/>
            <person name="Dai P."/>
            <person name="Han X."/>
            <person name="Huang E."/>
            <person name="Gao Y."/>
            <person name="Liu J."/>
            <person name="Shao H."/>
            <person name="Ye R."/>
            <person name="Li L."/>
            <person name="Wei W."/>
            <person name="Wang X."/>
            <person name="Wang C."/>
            <person name="Yang T."/>
            <person name="Huo Q."/>
            <person name="Li W."/>
            <person name="Guo W."/>
            <person name="Chen H."/>
            <person name="Zhou L."/>
            <person name="Ni X."/>
            <person name="Tian J."/>
            <person name="Zhou Y."/>
            <person name="Sheng Y."/>
            <person name="Liu T."/>
            <person name="Pan Y."/>
            <person name="Xia L."/>
            <person name="Li J."/>
            <person name="Zhao F."/>
            <person name="Cao W."/>
        </authorList>
    </citation>
    <scope>NUCLEOTIDE SEQUENCE</scope>
    <source>
        <strain evidence="1">Hyas-2018</strain>
    </source>
</reference>
<proteinExistence type="predicted"/>
<dbReference type="Proteomes" id="UP000821845">
    <property type="component" value="Chromosome 2"/>
</dbReference>
<accession>A0ACB7SVZ8</accession>
<evidence type="ECO:0000313" key="1">
    <source>
        <dbReference type="EMBL" id="KAH6937969.1"/>
    </source>
</evidence>
<gene>
    <name evidence="1" type="ORF">HPB50_005786</name>
</gene>
<keyword evidence="2" id="KW-1185">Reference proteome</keyword>
<comment type="caution">
    <text evidence="1">The sequence shown here is derived from an EMBL/GenBank/DDBJ whole genome shotgun (WGS) entry which is preliminary data.</text>
</comment>
<sequence>MDCTVAGTYLPLTTFNADEWKEALDARKQPLELKSKTEALSRAGIASVAIESQVLRPDAVKTPAQRMVHASAAERLRRGPIPRLPIDDYTVIYRPNAGVSIAAFAERELRAALLDSSGLTESTRRVTLRVLIC</sequence>
<dbReference type="EMBL" id="CM023482">
    <property type="protein sequence ID" value="KAH6937969.1"/>
    <property type="molecule type" value="Genomic_DNA"/>
</dbReference>
<evidence type="ECO:0000313" key="2">
    <source>
        <dbReference type="Proteomes" id="UP000821845"/>
    </source>
</evidence>
<organism evidence="1 2">
    <name type="scientific">Hyalomma asiaticum</name>
    <name type="common">Tick</name>
    <dbReference type="NCBI Taxonomy" id="266040"/>
    <lineage>
        <taxon>Eukaryota</taxon>
        <taxon>Metazoa</taxon>
        <taxon>Ecdysozoa</taxon>
        <taxon>Arthropoda</taxon>
        <taxon>Chelicerata</taxon>
        <taxon>Arachnida</taxon>
        <taxon>Acari</taxon>
        <taxon>Parasitiformes</taxon>
        <taxon>Ixodida</taxon>
        <taxon>Ixodoidea</taxon>
        <taxon>Ixodidae</taxon>
        <taxon>Hyalomminae</taxon>
        <taxon>Hyalomma</taxon>
    </lineage>
</organism>
<name>A0ACB7SVZ8_HYAAI</name>